<evidence type="ECO:0000256" key="7">
    <source>
        <dbReference type="ARBA" id="ARBA00022840"/>
    </source>
</evidence>
<evidence type="ECO:0000256" key="5">
    <source>
        <dbReference type="ARBA" id="ARBA00022741"/>
    </source>
</evidence>
<dbReference type="AlphaFoldDB" id="Q215N5"/>
<dbReference type="Gene3D" id="3.30.565.10">
    <property type="entry name" value="Histidine kinase-like ATPase, C-terminal domain"/>
    <property type="match status" value="1"/>
</dbReference>
<dbReference type="OrthoDB" id="9767435at2"/>
<feature type="domain" description="Histidine kinase/HSP90-like ATPase" evidence="8">
    <location>
        <begin position="119"/>
        <end position="203"/>
    </location>
</feature>
<proteinExistence type="predicted"/>
<reference evidence="10" key="1">
    <citation type="submission" date="2006-03" db="EMBL/GenBank/DDBJ databases">
        <title>Complete sequence of Rhodopseudomonas palustris BisB18.</title>
        <authorList>
            <consortium name="US DOE Joint Genome Institute"/>
            <person name="Copeland A."/>
            <person name="Lucas S."/>
            <person name="Lapidus A."/>
            <person name="Barry K."/>
            <person name="Detter J.C."/>
            <person name="Glavina del Rio T."/>
            <person name="Hammon N."/>
            <person name="Israni S."/>
            <person name="Dalin E."/>
            <person name="Tice H."/>
            <person name="Pitluck S."/>
            <person name="Chain P."/>
            <person name="Malfatti S."/>
            <person name="Shin M."/>
            <person name="Vergez L."/>
            <person name="Schmutz J."/>
            <person name="Larimer F."/>
            <person name="Land M."/>
            <person name="Hauser L."/>
            <person name="Pelletier D.A."/>
            <person name="Kyrpides N."/>
            <person name="Anderson I."/>
            <person name="Oda Y."/>
            <person name="Harwood C.S."/>
            <person name="Richardson P."/>
        </authorList>
    </citation>
    <scope>NUCLEOTIDE SEQUENCE [LARGE SCALE GENOMIC DNA]</scope>
    <source>
        <strain evidence="10">BisB18</strain>
    </source>
</reference>
<dbReference type="GO" id="GO:0004673">
    <property type="term" value="F:protein histidine kinase activity"/>
    <property type="evidence" value="ECO:0007669"/>
    <property type="project" value="UniProtKB-EC"/>
</dbReference>
<dbReference type="PANTHER" id="PTHR41523">
    <property type="entry name" value="TWO-COMPONENT SYSTEM SENSOR PROTEIN"/>
    <property type="match status" value="1"/>
</dbReference>
<protein>
    <recommendedName>
        <fullName evidence="2">histidine kinase</fullName>
        <ecNumber evidence="2">2.7.13.3</ecNumber>
    </recommendedName>
</protein>
<evidence type="ECO:0000256" key="4">
    <source>
        <dbReference type="ARBA" id="ARBA00022679"/>
    </source>
</evidence>
<keyword evidence="6 10" id="KW-0418">Kinase</keyword>
<dbReference type="InterPro" id="IPR011495">
    <property type="entry name" value="Sig_transdc_His_kin_sub2_dim/P"/>
</dbReference>
<keyword evidence="5" id="KW-0547">Nucleotide-binding</keyword>
<keyword evidence="4" id="KW-0808">Transferase</keyword>
<dbReference type="STRING" id="316056.RPC_2348"/>
<dbReference type="eggNOG" id="COG3920">
    <property type="taxonomic scope" value="Bacteria"/>
</dbReference>
<sequence length="214" mass="23278">MTRQSSPANSQDSTELDFHGEADYRIAKSLTMISSIARLQAFKGAPADPQIVLLETANRIDAVAGLHNLLACSRTGTIQLSKYLEDICERSVRALCSVSTSYTVTCAPEHVVPFRLALPLGLITAELLSNSVKYSHPAGLPARITISCRRATRDSLTYRYQDDGVGFPENFDVGRDGHVGMRLIKSLSERSRGSHHWSSGPLGISFEMVAPMAA</sequence>
<evidence type="ECO:0000256" key="2">
    <source>
        <dbReference type="ARBA" id="ARBA00012438"/>
    </source>
</evidence>
<evidence type="ECO:0000256" key="6">
    <source>
        <dbReference type="ARBA" id="ARBA00022777"/>
    </source>
</evidence>
<gene>
    <name evidence="10" type="ordered locus">RPC_2348</name>
</gene>
<name>Q215N5_RHOPB</name>
<dbReference type="InterPro" id="IPR003594">
    <property type="entry name" value="HATPase_dom"/>
</dbReference>
<evidence type="ECO:0000256" key="3">
    <source>
        <dbReference type="ARBA" id="ARBA00022553"/>
    </source>
</evidence>
<dbReference type="EC" id="2.7.13.3" evidence="2"/>
<dbReference type="RefSeq" id="WP_011472798.1">
    <property type="nucleotide sequence ID" value="NC_007925.1"/>
</dbReference>
<comment type="catalytic activity">
    <reaction evidence="1">
        <text>ATP + protein L-histidine = ADP + protein N-phospho-L-histidine.</text>
        <dbReference type="EC" id="2.7.13.3"/>
    </reaction>
</comment>
<dbReference type="EMBL" id="CP000301">
    <property type="protein sequence ID" value="ABD87901.1"/>
    <property type="molecule type" value="Genomic_DNA"/>
</dbReference>
<dbReference type="GO" id="GO:0005524">
    <property type="term" value="F:ATP binding"/>
    <property type="evidence" value="ECO:0007669"/>
    <property type="project" value="UniProtKB-KW"/>
</dbReference>
<organism evidence="10">
    <name type="scientific">Rhodopseudomonas palustris (strain BisB18)</name>
    <dbReference type="NCBI Taxonomy" id="316056"/>
    <lineage>
        <taxon>Bacteria</taxon>
        <taxon>Pseudomonadati</taxon>
        <taxon>Pseudomonadota</taxon>
        <taxon>Alphaproteobacteria</taxon>
        <taxon>Hyphomicrobiales</taxon>
        <taxon>Nitrobacteraceae</taxon>
        <taxon>Rhodopseudomonas</taxon>
    </lineage>
</organism>
<evidence type="ECO:0000259" key="8">
    <source>
        <dbReference type="Pfam" id="PF02518"/>
    </source>
</evidence>
<dbReference type="HOGENOM" id="CLU_1154780_0_0_5"/>
<evidence type="ECO:0000259" key="9">
    <source>
        <dbReference type="Pfam" id="PF07568"/>
    </source>
</evidence>
<dbReference type="KEGG" id="rpc:RPC_2348"/>
<evidence type="ECO:0000256" key="1">
    <source>
        <dbReference type="ARBA" id="ARBA00000085"/>
    </source>
</evidence>
<dbReference type="Pfam" id="PF07568">
    <property type="entry name" value="HisKA_2"/>
    <property type="match status" value="1"/>
</dbReference>
<keyword evidence="3" id="KW-0597">Phosphoprotein</keyword>
<dbReference type="PANTHER" id="PTHR41523:SF8">
    <property type="entry name" value="ETHYLENE RESPONSE SENSOR PROTEIN"/>
    <property type="match status" value="1"/>
</dbReference>
<keyword evidence="7" id="KW-0067">ATP-binding</keyword>
<dbReference type="InterPro" id="IPR036890">
    <property type="entry name" value="HATPase_C_sf"/>
</dbReference>
<dbReference type="SUPFAM" id="SSF55874">
    <property type="entry name" value="ATPase domain of HSP90 chaperone/DNA topoisomerase II/histidine kinase"/>
    <property type="match status" value="1"/>
</dbReference>
<accession>Q215N5</accession>
<feature type="domain" description="Signal transduction histidine kinase subgroup 2 dimerisation and phosphoacceptor" evidence="9">
    <location>
        <begin position="21"/>
        <end position="92"/>
    </location>
</feature>
<evidence type="ECO:0000313" key="10">
    <source>
        <dbReference type="EMBL" id="ABD87901.1"/>
    </source>
</evidence>
<dbReference type="Pfam" id="PF02518">
    <property type="entry name" value="HATPase_c"/>
    <property type="match status" value="1"/>
</dbReference>